<protein>
    <submittedName>
        <fullName evidence="6">Precorrin-8X methylmutase</fullName>
    </submittedName>
</protein>
<accession>A0A4R1N144</accession>
<evidence type="ECO:0000256" key="1">
    <source>
        <dbReference type="ARBA" id="ARBA00004953"/>
    </source>
</evidence>
<comment type="similarity">
    <text evidence="2">Belongs to the CobH/CbiC family.</text>
</comment>
<dbReference type="PANTHER" id="PTHR43588">
    <property type="entry name" value="COBALT-PRECORRIN-8 METHYLMUTASE"/>
    <property type="match status" value="1"/>
</dbReference>
<dbReference type="InterPro" id="IPR010388">
    <property type="entry name" value="Anaerobic_Co-chelatase"/>
</dbReference>
<gene>
    <name evidence="6" type="ORF">EDC19_1093</name>
</gene>
<dbReference type="GO" id="GO:0019251">
    <property type="term" value="P:anaerobic cobalamin biosynthetic process"/>
    <property type="evidence" value="ECO:0007669"/>
    <property type="project" value="InterPro"/>
</dbReference>
<evidence type="ECO:0000313" key="7">
    <source>
        <dbReference type="Proteomes" id="UP000294545"/>
    </source>
</evidence>
<keyword evidence="3" id="KW-0169">Cobalamin biosynthesis</keyword>
<dbReference type="SUPFAM" id="SSF63965">
    <property type="entry name" value="Precorrin-8X methylmutase CbiC/CobH"/>
    <property type="match status" value="1"/>
</dbReference>
<evidence type="ECO:0000256" key="2">
    <source>
        <dbReference type="ARBA" id="ARBA00009774"/>
    </source>
</evidence>
<dbReference type="EMBL" id="SMGQ01000011">
    <property type="protein sequence ID" value="TCK98660.1"/>
    <property type="molecule type" value="Genomic_DNA"/>
</dbReference>
<sequence length="466" mass="52354">MNTKKAILIVSFGSSYKKARENAIEAVEKSIQKTFPSVHITSAYTSYKIIAKLKKQDIHFNNPQEALEELIGQGYNEIFVQPLHLIPGFEYEKIQNTIKNTNHSKVNITLGEPLFFKDEDYLTILKAIKKQWTPQQDECLLLVGHGTEHKANKCYERLQEEWNKEKLPVIIGTIEEGTDKVLEMLKQGNYKKVLIMPLLLVAGDHAINDLDGEEEDSWKNQLKALGYDVTTHLKGLGENPYIQQIYVNKTKSLIQEEKKYHYIQNPIEIENKSFDIIHKSMKNTTVNPIQLSLIKRVIHTTTEFEYEDLIQFKAGIEDKFVTALENGCTIVTDTEMIRAGISKTLATKLGVKVECYVGTPKAYEKAQSNNTTRSMAAVDMALETPSPKIFVIGNAPTALYRIIENDNPDIVGVIGVPVGFVGAEESKEALWESEIPSIITQGKKGGSTIAVAMVNALLREAVKVLE</sequence>
<organism evidence="6 7">
    <name type="scientific">Natranaerovirga hydrolytica</name>
    <dbReference type="NCBI Taxonomy" id="680378"/>
    <lineage>
        <taxon>Bacteria</taxon>
        <taxon>Bacillati</taxon>
        <taxon>Bacillota</taxon>
        <taxon>Clostridia</taxon>
        <taxon>Lachnospirales</taxon>
        <taxon>Natranaerovirgaceae</taxon>
        <taxon>Natranaerovirga</taxon>
    </lineage>
</organism>
<dbReference type="PANTHER" id="PTHR43588:SF1">
    <property type="entry name" value="COBALT-PRECORRIN-8 METHYLMUTASE"/>
    <property type="match status" value="1"/>
</dbReference>
<dbReference type="AlphaFoldDB" id="A0A4R1N144"/>
<dbReference type="Pfam" id="PF06180">
    <property type="entry name" value="CbiK"/>
    <property type="match status" value="1"/>
</dbReference>
<feature type="domain" description="Cobalamin biosynthesis precorrin-8X methylmutase CobH/CbiC" evidence="5">
    <location>
        <begin position="268"/>
        <end position="459"/>
    </location>
</feature>
<evidence type="ECO:0000259" key="5">
    <source>
        <dbReference type="Pfam" id="PF02570"/>
    </source>
</evidence>
<comment type="caution">
    <text evidence="6">The sequence shown here is derived from an EMBL/GenBank/DDBJ whole genome shotgun (WGS) entry which is preliminary data.</text>
</comment>
<comment type="pathway">
    <text evidence="1">Cofactor biosynthesis; adenosylcobalamin biosynthesis.</text>
</comment>
<evidence type="ECO:0000256" key="4">
    <source>
        <dbReference type="ARBA" id="ARBA00023235"/>
    </source>
</evidence>
<proteinExistence type="inferred from homology"/>
<dbReference type="UniPathway" id="UPA00148"/>
<dbReference type="Gene3D" id="3.40.50.10230">
    <property type="entry name" value="Cobalamin biosynthesis CobH/CbiC, precorrin-8X methylmutase"/>
    <property type="match status" value="1"/>
</dbReference>
<name>A0A4R1N144_9FIRM</name>
<dbReference type="GO" id="GO:0016993">
    <property type="term" value="F:precorrin-8X methylmutase activity"/>
    <property type="evidence" value="ECO:0007669"/>
    <property type="project" value="InterPro"/>
</dbReference>
<dbReference type="InterPro" id="IPR003722">
    <property type="entry name" value="Cbl_synth_CobH/CbiC"/>
</dbReference>
<dbReference type="GO" id="GO:0016852">
    <property type="term" value="F:sirohydrochlorin cobaltochelatase activity"/>
    <property type="evidence" value="ECO:0007669"/>
    <property type="project" value="InterPro"/>
</dbReference>
<dbReference type="InterPro" id="IPR036588">
    <property type="entry name" value="CobH/CbiC_sf"/>
</dbReference>
<dbReference type="Proteomes" id="UP000294545">
    <property type="component" value="Unassembled WGS sequence"/>
</dbReference>
<evidence type="ECO:0000256" key="3">
    <source>
        <dbReference type="ARBA" id="ARBA00022573"/>
    </source>
</evidence>
<evidence type="ECO:0000313" key="6">
    <source>
        <dbReference type="EMBL" id="TCK98660.1"/>
    </source>
</evidence>
<dbReference type="CDD" id="cd03413">
    <property type="entry name" value="CbiK_C"/>
    <property type="match status" value="1"/>
</dbReference>
<keyword evidence="7" id="KW-1185">Reference proteome</keyword>
<reference evidence="6 7" key="1">
    <citation type="submission" date="2019-03" db="EMBL/GenBank/DDBJ databases">
        <title>Genomic Encyclopedia of Type Strains, Phase IV (KMG-IV): sequencing the most valuable type-strain genomes for metagenomic binning, comparative biology and taxonomic classification.</title>
        <authorList>
            <person name="Goeker M."/>
        </authorList>
    </citation>
    <scope>NUCLEOTIDE SEQUENCE [LARGE SCALE GENOMIC DNA]</scope>
    <source>
        <strain evidence="6 7">DSM 24176</strain>
    </source>
</reference>
<dbReference type="RefSeq" id="WP_165868517.1">
    <property type="nucleotide sequence ID" value="NZ_SMGQ01000011.1"/>
</dbReference>
<dbReference type="CDD" id="cd03412">
    <property type="entry name" value="CbiK_N"/>
    <property type="match status" value="1"/>
</dbReference>
<dbReference type="SUPFAM" id="SSF53800">
    <property type="entry name" value="Chelatase"/>
    <property type="match status" value="1"/>
</dbReference>
<dbReference type="Pfam" id="PF02570">
    <property type="entry name" value="CbiC"/>
    <property type="match status" value="1"/>
</dbReference>
<keyword evidence="4" id="KW-0413">Isomerase</keyword>
<dbReference type="Gene3D" id="3.40.50.1400">
    <property type="match status" value="2"/>
</dbReference>